<dbReference type="InterPro" id="IPR005467">
    <property type="entry name" value="His_kinase_dom"/>
</dbReference>
<reference evidence="14 15" key="1">
    <citation type="submission" date="2018-11" db="EMBL/GenBank/DDBJ databases">
        <title>Parancylomarina longa gen. nov., sp. nov., isolated from sediments of southern Okinawa.</title>
        <authorList>
            <person name="Fu T."/>
        </authorList>
    </citation>
    <scope>NUCLEOTIDE SEQUENCE [LARGE SCALE GENOMIC DNA]</scope>
    <source>
        <strain evidence="14 15">T3-2 S1-C</strain>
    </source>
</reference>
<dbReference type="EMBL" id="RJJX01000004">
    <property type="protein sequence ID" value="RUT79164.1"/>
    <property type="molecule type" value="Genomic_DNA"/>
</dbReference>
<dbReference type="GO" id="GO:0046983">
    <property type="term" value="F:protein dimerization activity"/>
    <property type="evidence" value="ECO:0007669"/>
    <property type="project" value="InterPro"/>
</dbReference>
<dbReference type="SMART" id="SM00304">
    <property type="entry name" value="HAMP"/>
    <property type="match status" value="1"/>
</dbReference>
<feature type="domain" description="Histidine kinase" evidence="12">
    <location>
        <begin position="400"/>
        <end position="588"/>
    </location>
</feature>
<keyword evidence="10" id="KW-0175">Coiled coil</keyword>
<dbReference type="OrthoDB" id="9778366at2"/>
<dbReference type="GO" id="GO:0005524">
    <property type="term" value="F:ATP binding"/>
    <property type="evidence" value="ECO:0007669"/>
    <property type="project" value="UniProtKB-KW"/>
</dbReference>
<dbReference type="CDD" id="cd16917">
    <property type="entry name" value="HATPase_UhpB-NarQ-NarX-like"/>
    <property type="match status" value="1"/>
</dbReference>
<dbReference type="InterPro" id="IPR036890">
    <property type="entry name" value="HATPase_C_sf"/>
</dbReference>
<proteinExistence type="predicted"/>
<keyword evidence="5" id="KW-0808">Transferase</keyword>
<evidence type="ECO:0000256" key="3">
    <source>
        <dbReference type="ARBA" id="ARBA00012438"/>
    </source>
</evidence>
<dbReference type="AlphaFoldDB" id="A0A434AXA6"/>
<evidence type="ECO:0000313" key="14">
    <source>
        <dbReference type="EMBL" id="RUT79164.1"/>
    </source>
</evidence>
<keyword evidence="11" id="KW-1133">Transmembrane helix</keyword>
<name>A0A434AXA6_9BACT</name>
<evidence type="ECO:0000259" key="13">
    <source>
        <dbReference type="PROSITE" id="PS50885"/>
    </source>
</evidence>
<dbReference type="SMART" id="SM00387">
    <property type="entry name" value="HATPase_c"/>
    <property type="match status" value="1"/>
</dbReference>
<comment type="subcellular location">
    <subcellularLocation>
        <location evidence="2">Membrane</location>
    </subcellularLocation>
</comment>
<dbReference type="SUPFAM" id="SSF55874">
    <property type="entry name" value="ATPase domain of HSP90 chaperone/DNA topoisomerase II/histidine kinase"/>
    <property type="match status" value="1"/>
</dbReference>
<evidence type="ECO:0000256" key="6">
    <source>
        <dbReference type="ARBA" id="ARBA00022741"/>
    </source>
</evidence>
<accession>A0A434AXA6</accession>
<dbReference type="EC" id="2.7.13.3" evidence="3"/>
<dbReference type="InterPro" id="IPR011712">
    <property type="entry name" value="Sig_transdc_His_kin_sub3_dim/P"/>
</dbReference>
<dbReference type="Pfam" id="PF00672">
    <property type="entry name" value="HAMP"/>
    <property type="match status" value="1"/>
</dbReference>
<dbReference type="RefSeq" id="WP_127342888.1">
    <property type="nucleotide sequence ID" value="NZ_RJJX01000004.1"/>
</dbReference>
<dbReference type="GO" id="GO:0016020">
    <property type="term" value="C:membrane"/>
    <property type="evidence" value="ECO:0007669"/>
    <property type="project" value="UniProtKB-SubCell"/>
</dbReference>
<organism evidence="14 15">
    <name type="scientific">Ancylomarina longa</name>
    <dbReference type="NCBI Taxonomy" id="2487017"/>
    <lineage>
        <taxon>Bacteria</taxon>
        <taxon>Pseudomonadati</taxon>
        <taxon>Bacteroidota</taxon>
        <taxon>Bacteroidia</taxon>
        <taxon>Marinilabiliales</taxon>
        <taxon>Marinifilaceae</taxon>
        <taxon>Ancylomarina</taxon>
    </lineage>
</organism>
<gene>
    <name evidence="14" type="ORF">DLK05_04935</name>
</gene>
<dbReference type="Gene3D" id="3.30.565.10">
    <property type="entry name" value="Histidine kinase-like ATPase, C-terminal domain"/>
    <property type="match status" value="1"/>
</dbReference>
<dbReference type="PANTHER" id="PTHR24421">
    <property type="entry name" value="NITRATE/NITRITE SENSOR PROTEIN NARX-RELATED"/>
    <property type="match status" value="1"/>
</dbReference>
<keyword evidence="11" id="KW-0472">Membrane</keyword>
<dbReference type="InterPro" id="IPR050482">
    <property type="entry name" value="Sensor_HK_TwoCompSys"/>
</dbReference>
<evidence type="ECO:0000256" key="10">
    <source>
        <dbReference type="SAM" id="Coils"/>
    </source>
</evidence>
<dbReference type="Gene3D" id="6.10.340.10">
    <property type="match status" value="1"/>
</dbReference>
<evidence type="ECO:0000256" key="4">
    <source>
        <dbReference type="ARBA" id="ARBA00022553"/>
    </source>
</evidence>
<dbReference type="CDD" id="cd06225">
    <property type="entry name" value="HAMP"/>
    <property type="match status" value="1"/>
</dbReference>
<sequence>MRKSLAKKLLIYFVVLNLVSILVVGVFAYTQAKDALISRTFDQLTSVRIEKKKRIEDFFQQRIHEIQAISEAEFSNINSNQSAETGFSQKLIDHKLFSGVFASLIASKRNFNRIYIYESDTVSFGFEINPENGTWDSRNLRIDHQNLFKDLIELHNKKISIHELINPKQKNQAEILLCEVITQAKHKVLIAFSINTEQLNSIMLDRNPLNGLGKSGEAYLVGEDYFLRSKSRFKENSNYTVKSYTQGVRYAFQDSIGTAIFRDYRGIKVLSSFSKIEVSNLNWAILAEIDQREAMIPIRNYGNSMFYILIILSLLLLGVVALIANTITAPIRKLLTATEKIASGVYEQMSDIKADGELMELIAAFNQMTKKIKEQQDNLQIARDKSISSMIDGQEIERSRLARELHDGLAQTILAIKMRLENTAPEDAAKVLGESKEMFSDLMHEIRSMSNDLMPAVLREFGLIKALNSLLLQIEENSAIRTSLQIDDSIKINKKAETYLYRIAQEAINNIIKHANAKNIQLSLRMKNKCLYFEISDDGKGIPKENRSKTGNGLSNIKDRISVLGGKVSFKRNNPHGLNIVCKIPLKRCRYE</sequence>
<evidence type="ECO:0000259" key="12">
    <source>
        <dbReference type="PROSITE" id="PS50109"/>
    </source>
</evidence>
<keyword evidence="15" id="KW-1185">Reference proteome</keyword>
<evidence type="ECO:0000256" key="9">
    <source>
        <dbReference type="ARBA" id="ARBA00023012"/>
    </source>
</evidence>
<feature type="coiled-coil region" evidence="10">
    <location>
        <begin position="358"/>
        <end position="385"/>
    </location>
</feature>
<evidence type="ECO:0000256" key="1">
    <source>
        <dbReference type="ARBA" id="ARBA00000085"/>
    </source>
</evidence>
<feature type="domain" description="HAMP" evidence="13">
    <location>
        <begin position="325"/>
        <end position="377"/>
    </location>
</feature>
<evidence type="ECO:0000256" key="7">
    <source>
        <dbReference type="ARBA" id="ARBA00022777"/>
    </source>
</evidence>
<keyword evidence="7" id="KW-0418">Kinase</keyword>
<dbReference type="PROSITE" id="PS50109">
    <property type="entry name" value="HIS_KIN"/>
    <property type="match status" value="1"/>
</dbReference>
<dbReference type="InterPro" id="IPR003594">
    <property type="entry name" value="HATPase_dom"/>
</dbReference>
<evidence type="ECO:0000313" key="15">
    <source>
        <dbReference type="Proteomes" id="UP000282985"/>
    </source>
</evidence>
<dbReference type="Pfam" id="PF02518">
    <property type="entry name" value="HATPase_c"/>
    <property type="match status" value="1"/>
</dbReference>
<keyword evidence="8" id="KW-0067">ATP-binding</keyword>
<evidence type="ECO:0000256" key="11">
    <source>
        <dbReference type="SAM" id="Phobius"/>
    </source>
</evidence>
<comment type="caution">
    <text evidence="14">The sequence shown here is derived from an EMBL/GenBank/DDBJ whole genome shotgun (WGS) entry which is preliminary data.</text>
</comment>
<dbReference type="PANTHER" id="PTHR24421:SF10">
    <property type="entry name" value="NITRATE_NITRITE SENSOR PROTEIN NARQ"/>
    <property type="match status" value="1"/>
</dbReference>
<dbReference type="SUPFAM" id="SSF158472">
    <property type="entry name" value="HAMP domain-like"/>
    <property type="match status" value="1"/>
</dbReference>
<comment type="catalytic activity">
    <reaction evidence="1">
        <text>ATP + protein L-histidine = ADP + protein N-phospho-L-histidine.</text>
        <dbReference type="EC" id="2.7.13.3"/>
    </reaction>
</comment>
<dbReference type="PROSITE" id="PS50885">
    <property type="entry name" value="HAMP"/>
    <property type="match status" value="1"/>
</dbReference>
<dbReference type="InterPro" id="IPR003660">
    <property type="entry name" value="HAMP_dom"/>
</dbReference>
<dbReference type="Proteomes" id="UP000282985">
    <property type="component" value="Unassembled WGS sequence"/>
</dbReference>
<feature type="transmembrane region" description="Helical" evidence="11">
    <location>
        <begin position="305"/>
        <end position="324"/>
    </location>
</feature>
<evidence type="ECO:0000256" key="5">
    <source>
        <dbReference type="ARBA" id="ARBA00022679"/>
    </source>
</evidence>
<feature type="transmembrane region" description="Helical" evidence="11">
    <location>
        <begin position="9"/>
        <end position="29"/>
    </location>
</feature>
<dbReference type="Gene3D" id="1.20.5.1930">
    <property type="match status" value="1"/>
</dbReference>
<keyword evidence="9" id="KW-0902">Two-component regulatory system</keyword>
<keyword evidence="6" id="KW-0547">Nucleotide-binding</keyword>
<evidence type="ECO:0000256" key="2">
    <source>
        <dbReference type="ARBA" id="ARBA00004370"/>
    </source>
</evidence>
<protein>
    <recommendedName>
        <fullName evidence="3">histidine kinase</fullName>
        <ecNumber evidence="3">2.7.13.3</ecNumber>
    </recommendedName>
</protein>
<dbReference type="GO" id="GO:0000155">
    <property type="term" value="F:phosphorelay sensor kinase activity"/>
    <property type="evidence" value="ECO:0007669"/>
    <property type="project" value="InterPro"/>
</dbReference>
<evidence type="ECO:0000256" key="8">
    <source>
        <dbReference type="ARBA" id="ARBA00022840"/>
    </source>
</evidence>
<dbReference type="Pfam" id="PF07730">
    <property type="entry name" value="HisKA_3"/>
    <property type="match status" value="1"/>
</dbReference>
<keyword evidence="11" id="KW-0812">Transmembrane</keyword>
<keyword evidence="4" id="KW-0597">Phosphoprotein</keyword>